<keyword evidence="4" id="KW-1185">Reference proteome</keyword>
<dbReference type="Proteomes" id="UP000186720">
    <property type="component" value="Unassembled WGS sequence"/>
</dbReference>
<organism evidence="3 4">
    <name type="scientific">Mucilaginibacter polytrichastri</name>
    <dbReference type="NCBI Taxonomy" id="1302689"/>
    <lineage>
        <taxon>Bacteria</taxon>
        <taxon>Pseudomonadati</taxon>
        <taxon>Bacteroidota</taxon>
        <taxon>Sphingobacteriia</taxon>
        <taxon>Sphingobacteriales</taxon>
        <taxon>Sphingobacteriaceae</taxon>
        <taxon>Mucilaginibacter</taxon>
    </lineage>
</organism>
<protein>
    <recommendedName>
        <fullName evidence="1">UPF0310 protein RG47T_3736</fullName>
    </recommendedName>
</protein>
<feature type="domain" description="EVE" evidence="2">
    <location>
        <begin position="6"/>
        <end position="135"/>
    </location>
</feature>
<dbReference type="SUPFAM" id="SSF88697">
    <property type="entry name" value="PUA domain-like"/>
    <property type="match status" value="1"/>
</dbReference>
<dbReference type="InterPro" id="IPR022996">
    <property type="entry name" value="UPF0310"/>
</dbReference>
<dbReference type="InterPro" id="IPR002740">
    <property type="entry name" value="EVE_domain"/>
</dbReference>
<dbReference type="Gene3D" id="3.10.590.10">
    <property type="entry name" value="ph1033 like domains"/>
    <property type="match status" value="1"/>
</dbReference>
<dbReference type="STRING" id="1302689.RG47T_3736"/>
<dbReference type="AlphaFoldDB" id="A0A1Q6A2N3"/>
<reference evidence="3 4" key="1">
    <citation type="submission" date="2016-11" db="EMBL/GenBank/DDBJ databases">
        <title>Whole Genome Sequencing of Mucilaginibacter polytrichastri RG4-7(T) isolated from the moss sample.</title>
        <authorList>
            <person name="Li Y."/>
        </authorList>
    </citation>
    <scope>NUCLEOTIDE SEQUENCE [LARGE SCALE GENOMIC DNA]</scope>
    <source>
        <strain evidence="3 4">RG4-7</strain>
    </source>
</reference>
<evidence type="ECO:0000256" key="1">
    <source>
        <dbReference type="HAMAP-Rule" id="MF_00771"/>
    </source>
</evidence>
<dbReference type="Pfam" id="PF01878">
    <property type="entry name" value="EVE"/>
    <property type="match status" value="1"/>
</dbReference>
<evidence type="ECO:0000259" key="2">
    <source>
        <dbReference type="Pfam" id="PF01878"/>
    </source>
</evidence>
<evidence type="ECO:0000313" key="4">
    <source>
        <dbReference type="Proteomes" id="UP000186720"/>
    </source>
</evidence>
<dbReference type="CDD" id="cd21132">
    <property type="entry name" value="EVE-like"/>
    <property type="match status" value="1"/>
</dbReference>
<accession>A0A1Q6A2N3</accession>
<comment type="similarity">
    <text evidence="1">Belongs to the UPF0310 family.</text>
</comment>
<sequence>MERVQKYWITVVSKDHAMRAVAGGFIQINHGKEAPLKRMSPNDYILIYSSKLSMEGDAKLQAFTAIGQVVDQHIYQHAMSDSFIPFRRNIKFYDCVEVPIAPLIPNLDFITNKQSWGYPFRFGFFEIEKADFELISYRMLGTDNSTKV</sequence>
<dbReference type="EMBL" id="MPPL01000001">
    <property type="protein sequence ID" value="OKS88270.1"/>
    <property type="molecule type" value="Genomic_DNA"/>
</dbReference>
<dbReference type="RefSeq" id="WP_171972562.1">
    <property type="nucleotide sequence ID" value="NZ_FPAM01000012.1"/>
</dbReference>
<name>A0A1Q6A2N3_9SPHI</name>
<comment type="caution">
    <text evidence="3">The sequence shown here is derived from an EMBL/GenBank/DDBJ whole genome shotgun (WGS) entry which is preliminary data.</text>
</comment>
<dbReference type="HAMAP" id="MF_00771">
    <property type="entry name" value="UPF0310"/>
    <property type="match status" value="1"/>
</dbReference>
<dbReference type="NCBIfam" id="NF002616">
    <property type="entry name" value="PRK02268.1-2"/>
    <property type="match status" value="1"/>
</dbReference>
<gene>
    <name evidence="3" type="ORF">RG47T_3736</name>
</gene>
<dbReference type="InterPro" id="IPR015947">
    <property type="entry name" value="PUA-like_sf"/>
</dbReference>
<proteinExistence type="inferred from homology"/>
<evidence type="ECO:0000313" key="3">
    <source>
        <dbReference type="EMBL" id="OKS88270.1"/>
    </source>
</evidence>